<dbReference type="GO" id="GO:0016491">
    <property type="term" value="F:oxidoreductase activity"/>
    <property type="evidence" value="ECO:0007669"/>
    <property type="project" value="InterPro"/>
</dbReference>
<feature type="domain" description="FAD/NAD(P)-binding" evidence="1">
    <location>
        <begin position="196"/>
        <end position="413"/>
    </location>
</feature>
<dbReference type="Proteomes" id="UP001201812">
    <property type="component" value="Unassembled WGS sequence"/>
</dbReference>
<proteinExistence type="predicted"/>
<accession>A0AAD4N3T9</accession>
<sequence>MTKKLVLDTEVVVIGNGPAGLSFSTFLSGWQPFYNSNRPHPDPVVHQHLAQSPNTSLLEQDLSWFQDECAERLNPSTGAYAGLYDTLVRPPLDDTKTCLRWKRDSKKTIPHIILGDSEIGGSWNNYDDDMVTVSLASWMDLPGYSLSQWLGGESALSRLPAAIIREYMKDYAKHMQIDANFKPFTKVTNVMKWCDHCTGEEYWAVEFIDKKTDCTFTLKCRNVVLACGQSHHRMLEVPGELSESNVVYDVSSMKQLLDSSGQTGVLDKEQTQLPVLVIGDGISAADAVLWCLSNSVPVIQIIRRSDKQLRNIMISRLSPTVYPEYAKMYRLMMRKDSNSNYQCLTSTQVISFDNETDIVSLQTSQGVIQEKFKCVVVCVGRQANLDMLEDKFEFLANYQSSSDKTLFAIGSLAGDHFVRYLIGGAMHVAQNLILSHNKRREIYNEENKTPLISSQSAPSRTFNQSRCKSCFLLKYIIDDNQRQDKQKSQEPYNVICYYDCYHRPQQSTMIAE</sequence>
<dbReference type="AlphaFoldDB" id="A0AAD4N3T9"/>
<dbReference type="EMBL" id="JAKKPZ010000011">
    <property type="protein sequence ID" value="KAI1715586.1"/>
    <property type="molecule type" value="Genomic_DNA"/>
</dbReference>
<evidence type="ECO:0000313" key="3">
    <source>
        <dbReference type="Proteomes" id="UP001201812"/>
    </source>
</evidence>
<dbReference type="InterPro" id="IPR023753">
    <property type="entry name" value="FAD/NAD-binding_dom"/>
</dbReference>
<keyword evidence="3" id="KW-1185">Reference proteome</keyword>
<dbReference type="PANTHER" id="PTHR15192:SF8">
    <property type="entry name" value="FAD_NAD(P)-BINDING DOMAIN-CONTAINING PROTEIN"/>
    <property type="match status" value="1"/>
</dbReference>
<evidence type="ECO:0000313" key="2">
    <source>
        <dbReference type="EMBL" id="KAI1715586.1"/>
    </source>
</evidence>
<name>A0AAD4N3T9_9BILA</name>
<dbReference type="PANTHER" id="PTHR15192">
    <property type="entry name" value="PROTEIN CBG05349"/>
    <property type="match status" value="1"/>
</dbReference>
<evidence type="ECO:0000259" key="1">
    <source>
        <dbReference type="Pfam" id="PF07992"/>
    </source>
</evidence>
<gene>
    <name evidence="2" type="ORF">DdX_07907</name>
</gene>
<reference evidence="2" key="1">
    <citation type="submission" date="2022-01" db="EMBL/GenBank/DDBJ databases">
        <title>Genome Sequence Resource for Two Populations of Ditylenchus destructor, the Migratory Endoparasitic Phytonematode.</title>
        <authorList>
            <person name="Zhang H."/>
            <person name="Lin R."/>
            <person name="Xie B."/>
        </authorList>
    </citation>
    <scope>NUCLEOTIDE SEQUENCE</scope>
    <source>
        <strain evidence="2">BazhouSP</strain>
    </source>
</reference>
<organism evidence="2 3">
    <name type="scientific">Ditylenchus destructor</name>
    <dbReference type="NCBI Taxonomy" id="166010"/>
    <lineage>
        <taxon>Eukaryota</taxon>
        <taxon>Metazoa</taxon>
        <taxon>Ecdysozoa</taxon>
        <taxon>Nematoda</taxon>
        <taxon>Chromadorea</taxon>
        <taxon>Rhabditida</taxon>
        <taxon>Tylenchina</taxon>
        <taxon>Tylenchomorpha</taxon>
        <taxon>Sphaerularioidea</taxon>
        <taxon>Anguinidae</taxon>
        <taxon>Anguininae</taxon>
        <taxon>Ditylenchus</taxon>
    </lineage>
</organism>
<dbReference type="SUPFAM" id="SSF51905">
    <property type="entry name" value="FAD/NAD(P)-binding domain"/>
    <property type="match status" value="1"/>
</dbReference>
<protein>
    <submittedName>
        <fullName evidence="2">Pyridine nucleotide-disulfide oxidoreductase domain-containing protein</fullName>
    </submittedName>
</protein>
<comment type="caution">
    <text evidence="2">The sequence shown here is derived from an EMBL/GenBank/DDBJ whole genome shotgun (WGS) entry which is preliminary data.</text>
</comment>
<dbReference type="Pfam" id="PF07992">
    <property type="entry name" value="Pyr_redox_2"/>
    <property type="match status" value="1"/>
</dbReference>
<dbReference type="Gene3D" id="3.50.50.60">
    <property type="entry name" value="FAD/NAD(P)-binding domain"/>
    <property type="match status" value="1"/>
</dbReference>
<dbReference type="InterPro" id="IPR029731">
    <property type="entry name" value="OSGIN1/2"/>
</dbReference>
<dbReference type="InterPro" id="IPR036188">
    <property type="entry name" value="FAD/NAD-bd_sf"/>
</dbReference>